<keyword evidence="1" id="KW-0812">Transmembrane</keyword>
<reference evidence="2 3" key="1">
    <citation type="submission" date="2024-04" db="EMBL/GenBank/DDBJ databases">
        <authorList>
            <person name="Rising A."/>
            <person name="Reimegard J."/>
            <person name="Sonavane S."/>
            <person name="Akerstrom W."/>
            <person name="Nylinder S."/>
            <person name="Hedman E."/>
            <person name="Kallberg Y."/>
        </authorList>
    </citation>
    <scope>NUCLEOTIDE SEQUENCE [LARGE SCALE GENOMIC DNA]</scope>
</reference>
<dbReference type="AlphaFoldDB" id="A0AAV1YRH2"/>
<keyword evidence="1" id="KW-0472">Membrane</keyword>
<proteinExistence type="predicted"/>
<keyword evidence="1" id="KW-1133">Transmembrane helix</keyword>
<comment type="caution">
    <text evidence="2">The sequence shown here is derived from an EMBL/GenBank/DDBJ whole genome shotgun (WGS) entry which is preliminary data.</text>
</comment>
<dbReference type="EMBL" id="CAXIEN010000002">
    <property type="protein sequence ID" value="CAL1261429.1"/>
    <property type="molecule type" value="Genomic_DNA"/>
</dbReference>
<gene>
    <name evidence="2" type="ORF">LARSCL_LOCUS389</name>
</gene>
<evidence type="ECO:0000313" key="2">
    <source>
        <dbReference type="EMBL" id="CAL1261429.1"/>
    </source>
</evidence>
<keyword evidence="3" id="KW-1185">Reference proteome</keyword>
<feature type="transmembrane region" description="Helical" evidence="1">
    <location>
        <begin position="12"/>
        <end position="30"/>
    </location>
</feature>
<evidence type="ECO:0000313" key="3">
    <source>
        <dbReference type="Proteomes" id="UP001497382"/>
    </source>
</evidence>
<protein>
    <submittedName>
        <fullName evidence="2">Uncharacterized protein</fullName>
    </submittedName>
</protein>
<evidence type="ECO:0000256" key="1">
    <source>
        <dbReference type="SAM" id="Phobius"/>
    </source>
</evidence>
<sequence length="204" mass="22584">MSLVIASLNISRTLMLMIYIIAGIPVKILTEIPALPPSLMNDFYIPVLSFGKHSCKKDSTNEDKAQKQKTIEVSTISYNSDMISDVLSKDSTENPTDENYDHIPSDEAKRSGVLSLDKNGVDTSTLNYKQNIKEMEHDKVLSIAHSSDNFPSHTSIASSEIHPEINSLSSDYAADNASENNGASRLEYYLHYLVASFISVFAFL</sequence>
<accession>A0AAV1YRH2</accession>
<organism evidence="2 3">
    <name type="scientific">Larinioides sclopetarius</name>
    <dbReference type="NCBI Taxonomy" id="280406"/>
    <lineage>
        <taxon>Eukaryota</taxon>
        <taxon>Metazoa</taxon>
        <taxon>Ecdysozoa</taxon>
        <taxon>Arthropoda</taxon>
        <taxon>Chelicerata</taxon>
        <taxon>Arachnida</taxon>
        <taxon>Araneae</taxon>
        <taxon>Araneomorphae</taxon>
        <taxon>Entelegynae</taxon>
        <taxon>Araneoidea</taxon>
        <taxon>Araneidae</taxon>
        <taxon>Larinioides</taxon>
    </lineage>
</organism>
<name>A0AAV1YRH2_9ARAC</name>
<dbReference type="Proteomes" id="UP001497382">
    <property type="component" value="Unassembled WGS sequence"/>
</dbReference>